<dbReference type="EMBL" id="FNTL01000004">
    <property type="protein sequence ID" value="SED21581.1"/>
    <property type="molecule type" value="Genomic_DNA"/>
</dbReference>
<evidence type="ECO:0008006" key="3">
    <source>
        <dbReference type="Google" id="ProtNLM"/>
    </source>
</evidence>
<evidence type="ECO:0000313" key="1">
    <source>
        <dbReference type="EMBL" id="SED21581.1"/>
    </source>
</evidence>
<sequence>MRDSTLLAWRTSPTRLREDAAAESDLARAGYRDRLLTELAQNAADAAARAEVPGELSVQLDGRVLHVSNTGTPLDEPGVQALVALRASNKIGTTVGRYGVGFTAVLSVADEVELRSTSGSVLFSAERTRSALRDLDGADPGAGVPALRLAWPTENRPAAGAASEVVLTLREDVDAESLLAYMGREAPDLLLELPALVSITVGDKQFRRRERPLDSGATEVAIGDDRWWQYESGRARWLVPVRDGVVAPVTEDVLRAPTRSDEELSIPAILVADVAMQPDRRRILPGASIAEPASGYAEFVATLPPEQRLSLVPVPAFARSEVDSALRDHLVAELREQPWLPTVGGKDRAPNRSSVVPGLTEELAELLAEIVDGLVVPDLSGPRWAPALAAVDAHRLGLARITELLSGIDREPSWWQRLYAALEPLAVDALAAEELASIPVPLSDGRTVTGPRTVLLGHDIDGVLGVDWTRLVHPDAAHPLLSRLGAKTATAVDLLSDPALRAEIEDLDPDDAAAAEEMSTAVLALAGRVDPGTLPSWLGQLPLPDVDGELRGADELLLPGAPLAEVLVDDSPFACVDASFAERVGEDALRAVGVGWGFTVLRAELPTGPDHDLDDEDRWWDTLDDDPDEIGAVRDLDLVDEDRWPQALTMLAQDPATRPLLADRAGYTAWWLRHNAEVDGQVLGLLRDPADETFAGLLDPVDHPESSAFAAALAPATVDSPELAQLLLDRLADPQRAPTPAVTARAHSLLAAAAAGHLLDLEELHLPEHVRGLTGALVDPGDALVLDAPWLAAAAPRDRLVVGSLGTADALADLLDVAVASTAIHGAVTSSGRESSWDREPAAVLAFATLGRELPHGPVVVHSRLTVKLTGAVDTEIAVPWWVDENGATHCSESWAEGTWGTTGVV</sequence>
<name>A0A1H4YX41_RHOJO</name>
<organism evidence="1 2">
    <name type="scientific">Rhodococcus jostii</name>
    <dbReference type="NCBI Taxonomy" id="132919"/>
    <lineage>
        <taxon>Bacteria</taxon>
        <taxon>Bacillati</taxon>
        <taxon>Actinomycetota</taxon>
        <taxon>Actinomycetes</taxon>
        <taxon>Mycobacteriales</taxon>
        <taxon>Nocardiaceae</taxon>
        <taxon>Rhodococcus</taxon>
    </lineage>
</organism>
<dbReference type="Proteomes" id="UP000183407">
    <property type="component" value="Unassembled WGS sequence"/>
</dbReference>
<gene>
    <name evidence="1" type="ORF">SAMN04490220_3847</name>
</gene>
<dbReference type="SUPFAM" id="SSF55874">
    <property type="entry name" value="ATPase domain of HSP90 chaperone/DNA topoisomerase II/histidine kinase"/>
    <property type="match status" value="1"/>
</dbReference>
<dbReference type="AlphaFoldDB" id="A0A1H4YX41"/>
<evidence type="ECO:0000313" key="2">
    <source>
        <dbReference type="Proteomes" id="UP000183407"/>
    </source>
</evidence>
<proteinExistence type="predicted"/>
<accession>A0A1H4YX41</accession>
<dbReference type="Gene3D" id="3.30.565.10">
    <property type="entry name" value="Histidine kinase-like ATPase, C-terminal domain"/>
    <property type="match status" value="1"/>
</dbReference>
<reference evidence="2" key="1">
    <citation type="submission" date="2016-10" db="EMBL/GenBank/DDBJ databases">
        <authorList>
            <person name="Varghese N."/>
        </authorList>
    </citation>
    <scope>NUCLEOTIDE SEQUENCE [LARGE SCALE GENOMIC DNA]</scope>
    <source>
        <strain evidence="2">DSM 44719</strain>
    </source>
</reference>
<dbReference type="InterPro" id="IPR036890">
    <property type="entry name" value="HATPase_C_sf"/>
</dbReference>
<protein>
    <recommendedName>
        <fullName evidence="3">ATP-binding protein</fullName>
    </recommendedName>
</protein>
<dbReference type="NCBIfam" id="NF047352">
    <property type="entry name" value="P_loop_sacsin"/>
    <property type="match status" value="1"/>
</dbReference>